<comment type="cofactor">
    <cofactor evidence="1">
        <name>a metal cation</name>
        <dbReference type="ChEBI" id="CHEBI:25213"/>
    </cofactor>
</comment>
<keyword evidence="22" id="KW-1185">Reference proteome</keyword>
<evidence type="ECO:0000256" key="6">
    <source>
        <dbReference type="ARBA" id="ARBA00013376"/>
    </source>
</evidence>
<dbReference type="GO" id="GO:0050661">
    <property type="term" value="F:NADP binding"/>
    <property type="evidence" value="ECO:0007669"/>
    <property type="project" value="InterPro"/>
</dbReference>
<dbReference type="GO" id="GO:0004412">
    <property type="term" value="F:homoserine dehydrogenase activity"/>
    <property type="evidence" value="ECO:0007669"/>
    <property type="project" value="UniProtKB-EC"/>
</dbReference>
<dbReference type="UniPathway" id="UPA00050">
    <property type="reaction ID" value="UER00063"/>
</dbReference>
<evidence type="ECO:0000256" key="2">
    <source>
        <dbReference type="ARBA" id="ARBA00005056"/>
    </source>
</evidence>
<evidence type="ECO:0000256" key="9">
    <source>
        <dbReference type="ARBA" id="ARBA00022857"/>
    </source>
</evidence>
<gene>
    <name evidence="21" type="ORF">AMAG_07834</name>
</gene>
<dbReference type="PIRSF" id="PIRSF036497">
    <property type="entry name" value="HDH_short"/>
    <property type="match status" value="1"/>
</dbReference>
<sequence>MPSTTYVALLGPGLVGRAVLAQLSALPQFRVVAVANSSRMVLSSSSVTADALKTDAAVPLAYGSLADHVSSYPGASAIIDCTASDAPAHWYAAWLARGISVVTPNKKAFAGDAARYAAIRGSARAPTGLSTRKDAGLLFHESTVGAGLPLLCTIKDLVATGDAIESVEGVLSGTLSYLFNEYCAPGNKAGFAAIVETAKSLGYTEPDPRDDLNGLDVARKVVILARAAGLASLTLDDVEVENIVPATLRDVPSADAFLKELPKFDAEFAARKAAAAAKGAVLRYVGRVELATGKATVKVAEAGAGHPLAGLGGADNMVVIKTKRFPRGLVIQGAGAGDAVTAFGVVADALRVHHTHAFEP</sequence>
<dbReference type="eggNOG" id="KOG0455">
    <property type="taxonomic scope" value="Eukaryota"/>
</dbReference>
<feature type="binding site" evidence="16">
    <location>
        <begin position="11"/>
        <end position="16"/>
    </location>
    <ligand>
        <name>NADP(+)</name>
        <dbReference type="ChEBI" id="CHEBI:58349"/>
    </ligand>
</feature>
<dbReference type="Gene3D" id="3.40.50.720">
    <property type="entry name" value="NAD(P)-binding Rossmann-like Domain"/>
    <property type="match status" value="1"/>
</dbReference>
<dbReference type="Proteomes" id="UP000054350">
    <property type="component" value="Unassembled WGS sequence"/>
</dbReference>
<evidence type="ECO:0000256" key="15">
    <source>
        <dbReference type="PIRSR" id="PIRSR036497-1"/>
    </source>
</evidence>
<evidence type="ECO:0000256" key="16">
    <source>
        <dbReference type="PIRSR" id="PIRSR036497-2"/>
    </source>
</evidence>
<proteinExistence type="inferred from homology"/>
<keyword evidence="9 14" id="KW-0521">NADP</keyword>
<dbReference type="GO" id="GO:0009090">
    <property type="term" value="P:homoserine biosynthetic process"/>
    <property type="evidence" value="ECO:0007669"/>
    <property type="project" value="TreeGrafter"/>
</dbReference>
<evidence type="ECO:0000259" key="20">
    <source>
        <dbReference type="Pfam" id="PF03447"/>
    </source>
</evidence>
<comment type="catalytic activity">
    <reaction evidence="12">
        <text>L-homoserine + NADP(+) = L-aspartate 4-semialdehyde + NADPH + H(+)</text>
        <dbReference type="Rhea" id="RHEA:15761"/>
        <dbReference type="ChEBI" id="CHEBI:15378"/>
        <dbReference type="ChEBI" id="CHEBI:57476"/>
        <dbReference type="ChEBI" id="CHEBI:57783"/>
        <dbReference type="ChEBI" id="CHEBI:58349"/>
        <dbReference type="ChEBI" id="CHEBI:537519"/>
        <dbReference type="EC" id="1.1.1.3"/>
    </reaction>
    <physiologicalReaction direction="right-to-left" evidence="12">
        <dbReference type="Rhea" id="RHEA:15763"/>
    </physiologicalReaction>
</comment>
<dbReference type="VEuPathDB" id="FungiDB:AMAG_07834"/>
<dbReference type="EC" id="1.1.1.3" evidence="5 14"/>
<evidence type="ECO:0000256" key="13">
    <source>
        <dbReference type="ARBA" id="ARBA00059589"/>
    </source>
</evidence>
<dbReference type="OMA" id="IYTRCYS"/>
<evidence type="ECO:0000256" key="10">
    <source>
        <dbReference type="ARBA" id="ARBA00023002"/>
    </source>
</evidence>
<evidence type="ECO:0000259" key="19">
    <source>
        <dbReference type="Pfam" id="PF00742"/>
    </source>
</evidence>
<dbReference type="InterPro" id="IPR022697">
    <property type="entry name" value="HDH_short"/>
</dbReference>
<feature type="domain" description="Homoserine dehydrogenase catalytic" evidence="19">
    <location>
        <begin position="149"/>
        <end position="349"/>
    </location>
</feature>
<dbReference type="UniPathway" id="UPA00051">
    <property type="reaction ID" value="UER00465"/>
</dbReference>
<dbReference type="InterPro" id="IPR011147">
    <property type="entry name" value="Bifunc_Aspkin/hSer_DH"/>
</dbReference>
<feature type="active site" description="Proton donor" evidence="15">
    <location>
        <position position="220"/>
    </location>
</feature>
<dbReference type="STRING" id="578462.A0A0L0SJH2"/>
<name>A0A0L0SJH2_ALLM3</name>
<feature type="binding site" evidence="16">
    <location>
        <position position="106"/>
    </location>
    <ligand>
        <name>NADPH</name>
        <dbReference type="ChEBI" id="CHEBI:57783"/>
    </ligand>
</feature>
<dbReference type="InterPro" id="IPR036291">
    <property type="entry name" value="NAD(P)-bd_dom_sf"/>
</dbReference>
<evidence type="ECO:0000256" key="5">
    <source>
        <dbReference type="ARBA" id="ARBA00013213"/>
    </source>
</evidence>
<protein>
    <recommendedName>
        <fullName evidence="6 14">Homoserine dehydrogenase</fullName>
        <shortName evidence="14">HDH</shortName>
        <ecNumber evidence="5 14">1.1.1.3</ecNumber>
    </recommendedName>
</protein>
<comment type="pathway">
    <text evidence="2 17">Amino-acid biosynthesis; L-threonine biosynthesis; L-threonine from L-aspartate: step 3/5.</text>
</comment>
<evidence type="ECO:0000256" key="18">
    <source>
        <dbReference type="RuleBase" id="RU004171"/>
    </source>
</evidence>
<dbReference type="EMBL" id="GG745340">
    <property type="protein sequence ID" value="KNE62637.1"/>
    <property type="molecule type" value="Genomic_DNA"/>
</dbReference>
<evidence type="ECO:0000256" key="8">
    <source>
        <dbReference type="ARBA" id="ARBA00022697"/>
    </source>
</evidence>
<evidence type="ECO:0000256" key="1">
    <source>
        <dbReference type="ARBA" id="ARBA00001920"/>
    </source>
</evidence>
<dbReference type="PROSITE" id="PS01042">
    <property type="entry name" value="HOMOSER_DHGENASE"/>
    <property type="match status" value="1"/>
</dbReference>
<dbReference type="Pfam" id="PF00742">
    <property type="entry name" value="Homoserine_dh"/>
    <property type="match status" value="1"/>
</dbReference>
<evidence type="ECO:0000256" key="12">
    <source>
        <dbReference type="ARBA" id="ARBA00048841"/>
    </source>
</evidence>
<dbReference type="InterPro" id="IPR005106">
    <property type="entry name" value="Asp/hSer_DH_NAD-bd"/>
</dbReference>
<comment type="similarity">
    <text evidence="4 14 18">Belongs to the homoserine dehydrogenase family.</text>
</comment>
<dbReference type="GO" id="GO:0009086">
    <property type="term" value="P:methionine biosynthetic process"/>
    <property type="evidence" value="ECO:0007669"/>
    <property type="project" value="UniProtKB-KW"/>
</dbReference>
<dbReference type="InterPro" id="IPR019811">
    <property type="entry name" value="HDH_CS"/>
</dbReference>
<dbReference type="PANTHER" id="PTHR43070:SF5">
    <property type="entry name" value="HOMOSERINE DEHYDROGENASE"/>
    <property type="match status" value="1"/>
</dbReference>
<dbReference type="SUPFAM" id="SSF51735">
    <property type="entry name" value="NAD(P)-binding Rossmann-fold domains"/>
    <property type="match status" value="1"/>
</dbReference>
<reference evidence="22" key="2">
    <citation type="submission" date="2009-11" db="EMBL/GenBank/DDBJ databases">
        <title>The Genome Sequence of Allomyces macrogynus strain ATCC 38327.</title>
        <authorList>
            <consortium name="The Broad Institute Genome Sequencing Platform"/>
            <person name="Russ C."/>
            <person name="Cuomo C."/>
            <person name="Shea T."/>
            <person name="Young S.K."/>
            <person name="Zeng Q."/>
            <person name="Koehrsen M."/>
            <person name="Haas B."/>
            <person name="Borodovsky M."/>
            <person name="Guigo R."/>
            <person name="Alvarado L."/>
            <person name="Berlin A."/>
            <person name="Borenstein D."/>
            <person name="Chen Z."/>
            <person name="Engels R."/>
            <person name="Freedman E."/>
            <person name="Gellesch M."/>
            <person name="Goldberg J."/>
            <person name="Griggs A."/>
            <person name="Gujja S."/>
            <person name="Heiman D."/>
            <person name="Hepburn T."/>
            <person name="Howarth C."/>
            <person name="Jen D."/>
            <person name="Larson L."/>
            <person name="Lewis B."/>
            <person name="Mehta T."/>
            <person name="Park D."/>
            <person name="Pearson M."/>
            <person name="Roberts A."/>
            <person name="Saif S."/>
            <person name="Shenoy N."/>
            <person name="Sisk P."/>
            <person name="Stolte C."/>
            <person name="Sykes S."/>
            <person name="Walk T."/>
            <person name="White J."/>
            <person name="Yandava C."/>
            <person name="Burger G."/>
            <person name="Gray M.W."/>
            <person name="Holland P.W.H."/>
            <person name="King N."/>
            <person name="Lang F.B.F."/>
            <person name="Roger A.J."/>
            <person name="Ruiz-Trillo I."/>
            <person name="Lander E."/>
            <person name="Nusbaum C."/>
        </authorList>
    </citation>
    <scope>NUCLEOTIDE SEQUENCE [LARGE SCALE GENOMIC DNA]</scope>
    <source>
        <strain evidence="22">ATCC 38327</strain>
    </source>
</reference>
<reference evidence="21 22" key="1">
    <citation type="submission" date="2009-11" db="EMBL/GenBank/DDBJ databases">
        <title>Annotation of Allomyces macrogynus ATCC 38327.</title>
        <authorList>
            <consortium name="The Broad Institute Genome Sequencing Platform"/>
            <person name="Russ C."/>
            <person name="Cuomo C."/>
            <person name="Burger G."/>
            <person name="Gray M.W."/>
            <person name="Holland P.W.H."/>
            <person name="King N."/>
            <person name="Lang F.B.F."/>
            <person name="Roger A.J."/>
            <person name="Ruiz-Trillo I."/>
            <person name="Young S.K."/>
            <person name="Zeng Q."/>
            <person name="Gargeya S."/>
            <person name="Fitzgerald M."/>
            <person name="Haas B."/>
            <person name="Abouelleil A."/>
            <person name="Alvarado L."/>
            <person name="Arachchi H.M."/>
            <person name="Berlin A."/>
            <person name="Chapman S.B."/>
            <person name="Gearin G."/>
            <person name="Goldberg J."/>
            <person name="Griggs A."/>
            <person name="Gujja S."/>
            <person name="Hansen M."/>
            <person name="Heiman D."/>
            <person name="Howarth C."/>
            <person name="Larimer J."/>
            <person name="Lui A."/>
            <person name="MacDonald P.J.P."/>
            <person name="McCowen C."/>
            <person name="Montmayeur A."/>
            <person name="Murphy C."/>
            <person name="Neiman D."/>
            <person name="Pearson M."/>
            <person name="Priest M."/>
            <person name="Roberts A."/>
            <person name="Saif S."/>
            <person name="Shea T."/>
            <person name="Sisk P."/>
            <person name="Stolte C."/>
            <person name="Sykes S."/>
            <person name="Wortman J."/>
            <person name="Nusbaum C."/>
            <person name="Birren B."/>
        </authorList>
    </citation>
    <scope>NUCLEOTIDE SEQUENCE [LARGE SCALE GENOMIC DNA]</scope>
    <source>
        <strain evidence="21 22">ATCC 38327</strain>
    </source>
</reference>
<keyword evidence="11 14" id="KW-0486">Methionine biosynthesis</keyword>
<feature type="binding site" evidence="16">
    <location>
        <position position="205"/>
    </location>
    <ligand>
        <name>L-homoserine</name>
        <dbReference type="ChEBI" id="CHEBI:57476"/>
    </ligand>
</feature>
<comment type="function">
    <text evidence="13">Catalyzes the conversion of L-aspartate-beta-semialdehyde (L-Asa) to L-homoserine (L-Hse), the third step in the biosynthesis of amino acids that derive from aspartate (the aspartate family of amino acids), including methioinine and threonine, the latter of which is a precursor to isoleucine; production of homoserine leads to a branch-point in the pathway as it can either be O-phosphorylated for processing to threonine, or O-acylated for processing to methionine.</text>
</comment>
<organism evidence="21 22">
    <name type="scientific">Allomyces macrogynus (strain ATCC 38327)</name>
    <name type="common">Allomyces javanicus var. macrogynus</name>
    <dbReference type="NCBI Taxonomy" id="578462"/>
    <lineage>
        <taxon>Eukaryota</taxon>
        <taxon>Fungi</taxon>
        <taxon>Fungi incertae sedis</taxon>
        <taxon>Blastocladiomycota</taxon>
        <taxon>Blastocladiomycetes</taxon>
        <taxon>Blastocladiales</taxon>
        <taxon>Blastocladiaceae</taxon>
        <taxon>Allomyces</taxon>
    </lineage>
</organism>
<keyword evidence="10 14" id="KW-0560">Oxidoreductase</keyword>
<evidence type="ECO:0000313" key="21">
    <source>
        <dbReference type="EMBL" id="KNE62637.1"/>
    </source>
</evidence>
<accession>A0A0L0SJH2</accession>
<dbReference type="OrthoDB" id="67851at2759"/>
<dbReference type="SUPFAM" id="SSF55347">
    <property type="entry name" value="Glyceraldehyde-3-phosphate dehydrogenase-like, C-terminal domain"/>
    <property type="match status" value="1"/>
</dbReference>
<evidence type="ECO:0000256" key="14">
    <source>
        <dbReference type="PIRNR" id="PIRNR036497"/>
    </source>
</evidence>
<dbReference type="GO" id="GO:0009088">
    <property type="term" value="P:threonine biosynthetic process"/>
    <property type="evidence" value="ECO:0007669"/>
    <property type="project" value="UniProtKB-UniPathway"/>
</dbReference>
<evidence type="ECO:0000256" key="17">
    <source>
        <dbReference type="RuleBase" id="RU000579"/>
    </source>
</evidence>
<evidence type="ECO:0000256" key="11">
    <source>
        <dbReference type="ARBA" id="ARBA00023167"/>
    </source>
</evidence>
<evidence type="ECO:0000256" key="3">
    <source>
        <dbReference type="ARBA" id="ARBA00005062"/>
    </source>
</evidence>
<dbReference type="InterPro" id="IPR001342">
    <property type="entry name" value="HDH_cat"/>
</dbReference>
<dbReference type="PANTHER" id="PTHR43070">
    <property type="match status" value="1"/>
</dbReference>
<dbReference type="FunFam" id="3.30.360.10:FF:000006">
    <property type="entry name" value="Bifunctional aspartokinase/homoserine dehydrogenase"/>
    <property type="match status" value="1"/>
</dbReference>
<evidence type="ECO:0000256" key="4">
    <source>
        <dbReference type="ARBA" id="ARBA00006753"/>
    </source>
</evidence>
<dbReference type="AlphaFoldDB" id="A0A0L0SJH2"/>
<feature type="binding site" evidence="16">
    <location>
        <position position="82"/>
    </location>
    <ligand>
        <name>NADPH</name>
        <dbReference type="ChEBI" id="CHEBI:57783"/>
    </ligand>
</feature>
<keyword evidence="8 14" id="KW-0791">Threonine biosynthesis</keyword>
<keyword evidence="7 14" id="KW-0028">Amino-acid biosynthesis</keyword>
<dbReference type="Pfam" id="PF03447">
    <property type="entry name" value="NAD_binding_3"/>
    <property type="match status" value="1"/>
</dbReference>
<dbReference type="Gene3D" id="3.30.360.10">
    <property type="entry name" value="Dihydrodipicolinate Reductase, domain 2"/>
    <property type="match status" value="1"/>
</dbReference>
<evidence type="ECO:0000256" key="7">
    <source>
        <dbReference type="ARBA" id="ARBA00022605"/>
    </source>
</evidence>
<comment type="pathway">
    <text evidence="3 17">Amino-acid biosynthesis; L-methionine biosynthesis via de novo pathway; L-homoserine from L-aspartate: step 3/3.</text>
</comment>
<feature type="domain" description="Aspartate/homoserine dehydrogenase NAD-binding" evidence="20">
    <location>
        <begin position="11"/>
        <end position="125"/>
    </location>
</feature>
<evidence type="ECO:0000313" key="22">
    <source>
        <dbReference type="Proteomes" id="UP000054350"/>
    </source>
</evidence>